<evidence type="ECO:0000256" key="2">
    <source>
        <dbReference type="ARBA" id="ARBA00008814"/>
    </source>
</evidence>
<dbReference type="Gene3D" id="3.40.50.1980">
    <property type="entry name" value="Nitrogenase molybdenum iron protein domain"/>
    <property type="match status" value="2"/>
</dbReference>
<dbReference type="GO" id="GO:0030288">
    <property type="term" value="C:outer membrane-bounded periplasmic space"/>
    <property type="evidence" value="ECO:0007669"/>
    <property type="project" value="TreeGrafter"/>
</dbReference>
<dbReference type="PANTHER" id="PTHR30532:SF1">
    <property type="entry name" value="IRON(3+)-HYDROXAMATE-BINDING PROTEIN FHUD"/>
    <property type="match status" value="1"/>
</dbReference>
<accession>A0A1H8KKD6</accession>
<evidence type="ECO:0000256" key="4">
    <source>
        <dbReference type="ARBA" id="ARBA00022729"/>
    </source>
</evidence>
<dbReference type="EMBL" id="FOBW01000028">
    <property type="protein sequence ID" value="SEN93433.1"/>
    <property type="molecule type" value="Genomic_DNA"/>
</dbReference>
<feature type="chain" id="PRO_5011440176" evidence="5">
    <location>
        <begin position="28"/>
        <end position="320"/>
    </location>
</feature>
<dbReference type="Pfam" id="PF01497">
    <property type="entry name" value="Peripla_BP_2"/>
    <property type="match status" value="1"/>
</dbReference>
<dbReference type="GO" id="GO:1901678">
    <property type="term" value="P:iron coordination entity transport"/>
    <property type="evidence" value="ECO:0007669"/>
    <property type="project" value="UniProtKB-ARBA"/>
</dbReference>
<comment type="similarity">
    <text evidence="2">Belongs to the bacterial solute-binding protein 8 family.</text>
</comment>
<dbReference type="PROSITE" id="PS51257">
    <property type="entry name" value="PROKAR_LIPOPROTEIN"/>
    <property type="match status" value="1"/>
</dbReference>
<organism evidence="7 8">
    <name type="scientific">Mesobacillus persicus</name>
    <dbReference type="NCBI Taxonomy" id="930146"/>
    <lineage>
        <taxon>Bacteria</taxon>
        <taxon>Bacillati</taxon>
        <taxon>Bacillota</taxon>
        <taxon>Bacilli</taxon>
        <taxon>Bacillales</taxon>
        <taxon>Bacillaceae</taxon>
        <taxon>Mesobacillus</taxon>
    </lineage>
</organism>
<dbReference type="GO" id="GO:0005886">
    <property type="term" value="C:plasma membrane"/>
    <property type="evidence" value="ECO:0007669"/>
    <property type="project" value="UniProtKB-SubCell"/>
</dbReference>
<comment type="subcellular location">
    <subcellularLocation>
        <location evidence="1">Cell membrane</location>
        <topology evidence="1">Lipid-anchor</topology>
    </subcellularLocation>
</comment>
<evidence type="ECO:0000256" key="5">
    <source>
        <dbReference type="SAM" id="SignalP"/>
    </source>
</evidence>
<dbReference type="SUPFAM" id="SSF53807">
    <property type="entry name" value="Helical backbone' metal receptor"/>
    <property type="match status" value="1"/>
</dbReference>
<dbReference type="AlphaFoldDB" id="A0A1H8KKD6"/>
<keyword evidence="3" id="KW-0813">Transport</keyword>
<dbReference type="RefSeq" id="WP_244532696.1">
    <property type="nucleotide sequence ID" value="NZ_FOBW01000028.1"/>
</dbReference>
<dbReference type="PROSITE" id="PS50983">
    <property type="entry name" value="FE_B12_PBP"/>
    <property type="match status" value="1"/>
</dbReference>
<evidence type="ECO:0000313" key="8">
    <source>
        <dbReference type="Proteomes" id="UP000198553"/>
    </source>
</evidence>
<evidence type="ECO:0000256" key="3">
    <source>
        <dbReference type="ARBA" id="ARBA00022448"/>
    </source>
</evidence>
<proteinExistence type="inferred from homology"/>
<name>A0A1H8KKD6_9BACI</name>
<dbReference type="InterPro" id="IPR051313">
    <property type="entry name" value="Bact_iron-sidero_bind"/>
</dbReference>
<dbReference type="Proteomes" id="UP000198553">
    <property type="component" value="Unassembled WGS sequence"/>
</dbReference>
<keyword evidence="4 5" id="KW-0732">Signal</keyword>
<protein>
    <submittedName>
        <fullName evidence="7">Iron complex transport system substrate-binding protein</fullName>
    </submittedName>
</protein>
<gene>
    <name evidence="7" type="ORF">SAMN05192533_12824</name>
</gene>
<evidence type="ECO:0000259" key="6">
    <source>
        <dbReference type="PROSITE" id="PS50983"/>
    </source>
</evidence>
<reference evidence="8" key="1">
    <citation type="submission" date="2016-10" db="EMBL/GenBank/DDBJ databases">
        <authorList>
            <person name="Varghese N."/>
            <person name="Submissions S."/>
        </authorList>
    </citation>
    <scope>NUCLEOTIDE SEQUENCE [LARGE SCALE GENOMIC DNA]</scope>
    <source>
        <strain evidence="8">B48,IBRC-M 10115,DSM 25386,CECT 8001</strain>
    </source>
</reference>
<evidence type="ECO:0000256" key="1">
    <source>
        <dbReference type="ARBA" id="ARBA00004193"/>
    </source>
</evidence>
<feature type="signal peptide" evidence="5">
    <location>
        <begin position="1"/>
        <end position="27"/>
    </location>
</feature>
<dbReference type="PANTHER" id="PTHR30532">
    <property type="entry name" value="IRON III DICITRATE-BINDING PERIPLASMIC PROTEIN"/>
    <property type="match status" value="1"/>
</dbReference>
<evidence type="ECO:0000313" key="7">
    <source>
        <dbReference type="EMBL" id="SEN93433.1"/>
    </source>
</evidence>
<dbReference type="STRING" id="930146.SAMN05192533_12824"/>
<dbReference type="CDD" id="cd01138">
    <property type="entry name" value="FeuA"/>
    <property type="match status" value="1"/>
</dbReference>
<dbReference type="InterPro" id="IPR002491">
    <property type="entry name" value="ABC_transptr_periplasmic_BD"/>
</dbReference>
<sequence length="320" mass="35367">MKTNMKFHRLFITIVTFALVLIISACGNEDTSPETETEGEANNTEVVLDSAMGEVTLPANAEKIMAPYHEDALLALGVTPVAKWSIGQMVQDYLEADLKDVPGIEWNLPLEQVLNHTPDLIILQNNMDSYEGTYEDYNKIAATYLMTEEMVADWRKQIETFGIILGKEDEAQKVLADYEEKVSSAHDQLSETLGDETVAVIWTAGDQFYLFEQNRHSAEVLYSELGVNQPTLIEELGVAAAAWNPISVEKLSELDADHVILLALEGEQGIQTLENSSVWQSTPAAKNGNVHIINDPSNWTNKGLIASQQTIDDVLSVLGE</sequence>
<feature type="domain" description="Fe/B12 periplasmic-binding" evidence="6">
    <location>
        <begin position="61"/>
        <end position="320"/>
    </location>
</feature>
<keyword evidence="8" id="KW-1185">Reference proteome</keyword>